<evidence type="ECO:0000313" key="1">
    <source>
        <dbReference type="EMBL" id="QQV77929.1"/>
    </source>
</evidence>
<dbReference type="KEGG" id="sari:H5J25_04040"/>
<sequence length="178" mass="19831">MNDNEQLITVKSQTLAANYARAVAQLLSGQEGRHAEFLDKVQLILSGVEPQADELEAFSEQVRRTGRPVLWFCVTADTPFVPTIGLVMHDDDAVIVETECVLWMSPKDRCATLVPNCFSRGAYSFDSELALKHAAEAPSKTYRRAESSVVRACWRLSDIERREARRQVFGLPGFAKAA</sequence>
<organism evidence="1 2">
    <name type="scientific">Sphingomonas aliaeris</name>
    <dbReference type="NCBI Taxonomy" id="2759526"/>
    <lineage>
        <taxon>Bacteria</taxon>
        <taxon>Pseudomonadati</taxon>
        <taxon>Pseudomonadota</taxon>
        <taxon>Alphaproteobacteria</taxon>
        <taxon>Sphingomonadales</taxon>
        <taxon>Sphingomonadaceae</taxon>
        <taxon>Sphingomonas</taxon>
    </lineage>
</organism>
<dbReference type="EMBL" id="CP061035">
    <property type="protein sequence ID" value="QQV77929.1"/>
    <property type="molecule type" value="Genomic_DNA"/>
</dbReference>
<dbReference type="AlphaFoldDB" id="A0A974NVP4"/>
<protein>
    <submittedName>
        <fullName evidence="1">Uncharacterized protein</fullName>
    </submittedName>
</protein>
<dbReference type="RefSeq" id="WP_202094848.1">
    <property type="nucleotide sequence ID" value="NZ_CP061035.1"/>
</dbReference>
<proteinExistence type="predicted"/>
<gene>
    <name evidence="1" type="ORF">H5J25_04040</name>
</gene>
<dbReference type="Proteomes" id="UP000595894">
    <property type="component" value="Chromosome"/>
</dbReference>
<evidence type="ECO:0000313" key="2">
    <source>
        <dbReference type="Proteomes" id="UP000595894"/>
    </source>
</evidence>
<reference evidence="2" key="1">
    <citation type="submission" date="2020-09" db="EMBL/GenBank/DDBJ databases">
        <title>Sphingomonas sp., a new species isolated from pork steak.</title>
        <authorList>
            <person name="Heidler von Heilborn D."/>
        </authorList>
    </citation>
    <scope>NUCLEOTIDE SEQUENCE [LARGE SCALE GENOMIC DNA]</scope>
</reference>
<accession>A0A974NVP4</accession>
<keyword evidence="2" id="KW-1185">Reference proteome</keyword>
<name>A0A974NVP4_9SPHN</name>